<feature type="signal peptide" evidence="3">
    <location>
        <begin position="1"/>
        <end position="17"/>
    </location>
</feature>
<feature type="region of interest" description="Disordered" evidence="1">
    <location>
        <begin position="213"/>
        <end position="256"/>
    </location>
</feature>
<evidence type="ECO:0000256" key="1">
    <source>
        <dbReference type="SAM" id="MobiDB-lite"/>
    </source>
</evidence>
<evidence type="ECO:0000313" key="5">
    <source>
        <dbReference type="EMBL" id="KAJ7036376.1"/>
    </source>
</evidence>
<feature type="transmembrane region" description="Helical" evidence="2">
    <location>
        <begin position="159"/>
        <end position="182"/>
    </location>
</feature>
<feature type="region of interest" description="Disordered" evidence="1">
    <location>
        <begin position="117"/>
        <end position="154"/>
    </location>
</feature>
<evidence type="ECO:0000313" key="6">
    <source>
        <dbReference type="Proteomes" id="UP001218188"/>
    </source>
</evidence>
<accession>A0AAD6SDW5</accession>
<keyword evidence="2" id="KW-0472">Membrane</keyword>
<keyword evidence="2" id="KW-1133">Transmembrane helix</keyword>
<gene>
    <name evidence="5" type="ORF">C8F04DRAFT_1095372</name>
    <name evidence="4" type="ORF">C8F04DRAFT_1133868</name>
</gene>
<keyword evidence="2" id="KW-0812">Transmembrane</keyword>
<sequence>MFYVFYVLALLCSSVLCLKVHRPGNGMVVANQLVTISWSRQTNDDPTSVLMVLENLIGGNLTPAATSNSSDTDRTTTSIAFPEAGTFRMWAVNPADPSQAYAQSGIFTVSTNNGKTNAGVPVNMNVNPGNDNTDDSAGSPPTLPHGSSSSTSSRRNTPVIIGAIIGSLVLLFLLLGVLFYVLRRRRQARTARHITFHKGRMVKALPPQVFAPAPESELESDIDEKDDDFEPRTARGTRYPQEERASTVPYPFARTV</sequence>
<protein>
    <recommendedName>
        <fullName evidence="7">Mid2 domain-containing protein</fullName>
    </recommendedName>
</protein>
<feature type="compositionally biased region" description="Low complexity" evidence="1">
    <location>
        <begin position="117"/>
        <end position="131"/>
    </location>
</feature>
<dbReference type="AlphaFoldDB" id="A0AAD6SDW5"/>
<evidence type="ECO:0000313" key="4">
    <source>
        <dbReference type="EMBL" id="KAJ7023652.1"/>
    </source>
</evidence>
<feature type="compositionally biased region" description="Low complexity" evidence="1">
    <location>
        <begin position="138"/>
        <end position="153"/>
    </location>
</feature>
<evidence type="ECO:0000256" key="3">
    <source>
        <dbReference type="SAM" id="SignalP"/>
    </source>
</evidence>
<keyword evidence="6" id="KW-1185">Reference proteome</keyword>
<feature type="chain" id="PRO_5042441692" description="Mid2 domain-containing protein" evidence="3">
    <location>
        <begin position="18"/>
        <end position="256"/>
    </location>
</feature>
<dbReference type="Proteomes" id="UP001218188">
    <property type="component" value="Unassembled WGS sequence"/>
</dbReference>
<name>A0AAD6SDW5_9AGAR</name>
<keyword evidence="3" id="KW-0732">Signal</keyword>
<proteinExistence type="predicted"/>
<evidence type="ECO:0000256" key="2">
    <source>
        <dbReference type="SAM" id="Phobius"/>
    </source>
</evidence>
<reference evidence="4" key="1">
    <citation type="submission" date="2023-03" db="EMBL/GenBank/DDBJ databases">
        <title>Massive genome expansion in bonnet fungi (Mycena s.s.) driven by repeated elements and novel gene families across ecological guilds.</title>
        <authorList>
            <consortium name="Lawrence Berkeley National Laboratory"/>
            <person name="Harder C.B."/>
            <person name="Miyauchi S."/>
            <person name="Viragh M."/>
            <person name="Kuo A."/>
            <person name="Thoen E."/>
            <person name="Andreopoulos B."/>
            <person name="Lu D."/>
            <person name="Skrede I."/>
            <person name="Drula E."/>
            <person name="Henrissat B."/>
            <person name="Morin E."/>
            <person name="Kohler A."/>
            <person name="Barry K."/>
            <person name="LaButti K."/>
            <person name="Morin E."/>
            <person name="Salamov A."/>
            <person name="Lipzen A."/>
            <person name="Mereny Z."/>
            <person name="Hegedus B."/>
            <person name="Baldrian P."/>
            <person name="Stursova M."/>
            <person name="Weitz H."/>
            <person name="Taylor A."/>
            <person name="Grigoriev I.V."/>
            <person name="Nagy L.G."/>
            <person name="Martin F."/>
            <person name="Kauserud H."/>
        </authorList>
    </citation>
    <scope>NUCLEOTIDE SEQUENCE</scope>
    <source>
        <strain evidence="4">CBHHK200</strain>
    </source>
</reference>
<dbReference type="EMBL" id="JARJCM010000043">
    <property type="protein sequence ID" value="KAJ7036376.1"/>
    <property type="molecule type" value="Genomic_DNA"/>
</dbReference>
<comment type="caution">
    <text evidence="4">The sequence shown here is derived from an EMBL/GenBank/DDBJ whole genome shotgun (WGS) entry which is preliminary data.</text>
</comment>
<feature type="compositionally biased region" description="Acidic residues" evidence="1">
    <location>
        <begin position="216"/>
        <end position="229"/>
    </location>
</feature>
<dbReference type="EMBL" id="JARJCM010000185">
    <property type="protein sequence ID" value="KAJ7023652.1"/>
    <property type="molecule type" value="Genomic_DNA"/>
</dbReference>
<organism evidence="4 6">
    <name type="scientific">Mycena alexandri</name>
    <dbReference type="NCBI Taxonomy" id="1745969"/>
    <lineage>
        <taxon>Eukaryota</taxon>
        <taxon>Fungi</taxon>
        <taxon>Dikarya</taxon>
        <taxon>Basidiomycota</taxon>
        <taxon>Agaricomycotina</taxon>
        <taxon>Agaricomycetes</taxon>
        <taxon>Agaricomycetidae</taxon>
        <taxon>Agaricales</taxon>
        <taxon>Marasmiineae</taxon>
        <taxon>Mycenaceae</taxon>
        <taxon>Mycena</taxon>
    </lineage>
</organism>
<evidence type="ECO:0008006" key="7">
    <source>
        <dbReference type="Google" id="ProtNLM"/>
    </source>
</evidence>